<sequence length="266" mass="31350">MGHYILIFLLLLSLFVLVYTKIEVPVPVLLIDSVMNKESQIFPGLSRITTEDFESYLSSKILEKTKPPTIILFVEDSLSVEDFSWRDKNHESHFPRLEHIVNNTFCEFFPSVISPLEAIKNLTKYNYYLINLNETKLPKIRFKNIIWLISLPSMKNRDEMLKSHDQQIVNTYYKFKKKYKNVIALYTGLESWMLIFRAQHIIYNNEVNSTKPPTVIWQTQRVLLISYNLPVLTLDNTDLINIAEYPEPKIPRDINQNPYLRVEFNG</sequence>
<feature type="chain" id="PRO_5008580119" evidence="1">
    <location>
        <begin position="21"/>
        <end position="266"/>
    </location>
</feature>
<evidence type="ECO:0000256" key="1">
    <source>
        <dbReference type="SAM" id="SignalP"/>
    </source>
</evidence>
<name>A0A1B6C4H9_9HEMI</name>
<gene>
    <name evidence="2" type="ORF">g.33156</name>
</gene>
<organism evidence="2">
    <name type="scientific">Clastoptera arizonana</name>
    <name type="common">Arizona spittle bug</name>
    <dbReference type="NCBI Taxonomy" id="38151"/>
    <lineage>
        <taxon>Eukaryota</taxon>
        <taxon>Metazoa</taxon>
        <taxon>Ecdysozoa</taxon>
        <taxon>Arthropoda</taxon>
        <taxon>Hexapoda</taxon>
        <taxon>Insecta</taxon>
        <taxon>Pterygota</taxon>
        <taxon>Neoptera</taxon>
        <taxon>Paraneoptera</taxon>
        <taxon>Hemiptera</taxon>
        <taxon>Auchenorrhyncha</taxon>
        <taxon>Cercopoidea</taxon>
        <taxon>Clastopteridae</taxon>
        <taxon>Clastoptera</taxon>
    </lineage>
</organism>
<protein>
    <submittedName>
        <fullName evidence="2">Uncharacterized protein</fullName>
    </submittedName>
</protein>
<keyword evidence="1" id="KW-0732">Signal</keyword>
<dbReference type="AlphaFoldDB" id="A0A1B6C4H9"/>
<feature type="signal peptide" evidence="1">
    <location>
        <begin position="1"/>
        <end position="20"/>
    </location>
</feature>
<reference evidence="2" key="1">
    <citation type="submission" date="2015-12" db="EMBL/GenBank/DDBJ databases">
        <title>De novo transcriptome assembly of four potential Pierce s Disease insect vectors from Arizona vineyards.</title>
        <authorList>
            <person name="Tassone E.E."/>
        </authorList>
    </citation>
    <scope>NUCLEOTIDE SEQUENCE</scope>
</reference>
<proteinExistence type="predicted"/>
<evidence type="ECO:0000313" key="2">
    <source>
        <dbReference type="EMBL" id="JAS08140.1"/>
    </source>
</evidence>
<dbReference type="EMBL" id="GEDC01029158">
    <property type="protein sequence ID" value="JAS08140.1"/>
    <property type="molecule type" value="Transcribed_RNA"/>
</dbReference>
<accession>A0A1B6C4H9</accession>
<feature type="non-terminal residue" evidence="2">
    <location>
        <position position="266"/>
    </location>
</feature>